<reference evidence="1" key="1">
    <citation type="submission" date="2020-11" db="EMBL/GenBank/DDBJ databases">
        <authorList>
            <person name="Whiteford S."/>
        </authorList>
    </citation>
    <scope>NUCLEOTIDE SEQUENCE</scope>
</reference>
<comment type="caution">
    <text evidence="1">The sequence shown here is derived from an EMBL/GenBank/DDBJ whole genome shotgun (WGS) entry which is preliminary data.</text>
</comment>
<sequence length="93" mass="11178">MSRESITAQRNITSLHVHVKEDEMLKLFWELENEPNKIEKRLSREEENCEEFYNATTVRDEEGRYVVKLPFKGENPECQNGRLREIAAKRFEY</sequence>
<protein>
    <submittedName>
        <fullName evidence="1">(diamondback moth) hypothetical protein</fullName>
    </submittedName>
</protein>
<dbReference type="EMBL" id="CAJHNJ030000007">
    <property type="protein sequence ID" value="CAG9102629.1"/>
    <property type="molecule type" value="Genomic_DNA"/>
</dbReference>
<gene>
    <name evidence="1" type="ORF">PLXY2_LOCUS3006</name>
</gene>
<accession>A0A8S4DPQ9</accession>
<evidence type="ECO:0000313" key="1">
    <source>
        <dbReference type="EMBL" id="CAG9102629.1"/>
    </source>
</evidence>
<dbReference type="AlphaFoldDB" id="A0A8S4DPQ9"/>
<proteinExistence type="predicted"/>
<keyword evidence="2" id="KW-1185">Reference proteome</keyword>
<name>A0A8S4DPQ9_PLUXY</name>
<evidence type="ECO:0000313" key="2">
    <source>
        <dbReference type="Proteomes" id="UP000653454"/>
    </source>
</evidence>
<dbReference type="Proteomes" id="UP000653454">
    <property type="component" value="Unassembled WGS sequence"/>
</dbReference>
<organism evidence="1 2">
    <name type="scientific">Plutella xylostella</name>
    <name type="common">Diamondback moth</name>
    <name type="synonym">Plutella maculipennis</name>
    <dbReference type="NCBI Taxonomy" id="51655"/>
    <lineage>
        <taxon>Eukaryota</taxon>
        <taxon>Metazoa</taxon>
        <taxon>Ecdysozoa</taxon>
        <taxon>Arthropoda</taxon>
        <taxon>Hexapoda</taxon>
        <taxon>Insecta</taxon>
        <taxon>Pterygota</taxon>
        <taxon>Neoptera</taxon>
        <taxon>Endopterygota</taxon>
        <taxon>Lepidoptera</taxon>
        <taxon>Glossata</taxon>
        <taxon>Ditrysia</taxon>
        <taxon>Yponomeutoidea</taxon>
        <taxon>Plutellidae</taxon>
        <taxon>Plutella</taxon>
    </lineage>
</organism>